<proteinExistence type="predicted"/>
<dbReference type="EMBL" id="CP017768">
    <property type="protein sequence ID" value="AUB61131.1"/>
    <property type="molecule type" value="Genomic_DNA"/>
</dbReference>
<evidence type="ECO:0000313" key="5">
    <source>
        <dbReference type="EMBL" id="NMO10025.1"/>
    </source>
</evidence>
<accession>A0A2H4VAC3</accession>
<keyword evidence="2" id="KW-0472">Membrane</keyword>
<dbReference type="Proteomes" id="UP000591058">
    <property type="component" value="Unassembled WGS sequence"/>
</dbReference>
<evidence type="ECO:0000313" key="4">
    <source>
        <dbReference type="EMBL" id="AUB61131.1"/>
    </source>
</evidence>
<dbReference type="Proteomes" id="UP000232806">
    <property type="component" value="Chromosome"/>
</dbReference>
<dbReference type="KEGG" id="msub:BK009_10860"/>
<evidence type="ECO:0000256" key="1">
    <source>
        <dbReference type="ARBA" id="ARBA00022801"/>
    </source>
</evidence>
<dbReference type="AlphaFoldDB" id="A0A2H4VAC3"/>
<accession>A0A2H4VSQ2</accession>
<evidence type="ECO:0000313" key="7">
    <source>
        <dbReference type="Proteomes" id="UP000232806"/>
    </source>
</evidence>
<sequence>MKISTFFIIAGMVIISIYALVEVNYYSATQTISQQPGDNPYVIIPKIGVDEAINNKSVDYGIYHEPQSAKPASGTVVLFGHRTLHGSPFLKLDQLQPGDNVTLEWPGIGYVEYTIENSTIVPADYRLSVEQGNVLFLITCYPLGSTKERLMIKAKQGNIYPIKTARVPNQQQHYAIIIIIAFMIGGTILSYLYPVKEDKVIIFMVTIALTFFLVLGYFFPTPPNALEANISRVSDFLGLGF</sequence>
<dbReference type="RefSeq" id="WP_100905000.1">
    <property type="nucleotide sequence ID" value="NZ_CP017766.1"/>
</dbReference>
<evidence type="ECO:0000313" key="8">
    <source>
        <dbReference type="Proteomes" id="UP000591058"/>
    </source>
</evidence>
<organism evidence="3 7">
    <name type="scientific">Methanobacterium subterraneum</name>
    <dbReference type="NCBI Taxonomy" id="59277"/>
    <lineage>
        <taxon>Archaea</taxon>
        <taxon>Methanobacteriati</taxon>
        <taxon>Methanobacteriota</taxon>
        <taxon>Methanomada group</taxon>
        <taxon>Methanobacteria</taxon>
        <taxon>Methanobacteriales</taxon>
        <taxon>Methanobacteriaceae</taxon>
        <taxon>Methanobacterium</taxon>
    </lineage>
</organism>
<reference evidence="5 8" key="2">
    <citation type="submission" date="2020-04" db="EMBL/GenBank/DDBJ databases">
        <title>Draft genome of Methanobacterium subterraneum isolated from animal feces.</title>
        <authorList>
            <person name="Ouboter H.T."/>
            <person name="Berger S."/>
            <person name="Gungor E."/>
            <person name="Jetten M.S.M."/>
            <person name="Welte C.U."/>
        </authorList>
    </citation>
    <scope>NUCLEOTIDE SEQUENCE [LARGE SCALE GENOMIC DNA]</scope>
    <source>
        <strain evidence="5">HO_2020</strain>
    </source>
</reference>
<feature type="transmembrane region" description="Helical" evidence="2">
    <location>
        <begin position="174"/>
        <end position="193"/>
    </location>
</feature>
<dbReference type="Gene3D" id="2.40.260.10">
    <property type="entry name" value="Sortase"/>
    <property type="match status" value="1"/>
</dbReference>
<dbReference type="InterPro" id="IPR023365">
    <property type="entry name" value="Sortase_dom-sf"/>
</dbReference>
<dbReference type="Proteomes" id="UP000232631">
    <property type="component" value="Chromosome"/>
</dbReference>
<evidence type="ECO:0000256" key="2">
    <source>
        <dbReference type="SAM" id="Phobius"/>
    </source>
</evidence>
<dbReference type="CDD" id="cd05830">
    <property type="entry name" value="Sortase_E"/>
    <property type="match status" value="1"/>
</dbReference>
<keyword evidence="2" id="KW-0812">Transmembrane</keyword>
<evidence type="ECO:0000313" key="3">
    <source>
        <dbReference type="EMBL" id="AUB55023.1"/>
    </source>
</evidence>
<keyword evidence="6" id="KW-1185">Reference proteome</keyword>
<gene>
    <name evidence="3" type="ORF">BK007_02660</name>
    <name evidence="4" type="ORF">BK009_10860</name>
    <name evidence="5" type="ORF">HG719_09340</name>
</gene>
<dbReference type="InterPro" id="IPR005754">
    <property type="entry name" value="Sortase"/>
</dbReference>
<dbReference type="EMBL" id="JABBYL010000033">
    <property type="protein sequence ID" value="NMO10025.1"/>
    <property type="molecule type" value="Genomic_DNA"/>
</dbReference>
<dbReference type="OrthoDB" id="75118at2157"/>
<dbReference type="GeneID" id="35123663"/>
<evidence type="ECO:0000313" key="6">
    <source>
        <dbReference type="Proteomes" id="UP000232631"/>
    </source>
</evidence>
<reference evidence="6 7" key="1">
    <citation type="submission" date="2016-10" db="EMBL/GenBank/DDBJ databases">
        <title>Comparative genomics between deep and shallow subseafloor isolates.</title>
        <authorList>
            <person name="Ishii S."/>
            <person name="Miller J.R."/>
            <person name="Sutton G."/>
            <person name="Suzuki S."/>
            <person name="Methe B."/>
            <person name="Inagaki F."/>
            <person name="Imachi H."/>
        </authorList>
    </citation>
    <scope>NUCLEOTIDE SEQUENCE [LARGE SCALE GENOMIC DNA]</scope>
    <source>
        <strain evidence="4 6">A8p</strain>
        <strain evidence="3 7">MO-MB1</strain>
    </source>
</reference>
<feature type="transmembrane region" description="Helical" evidence="2">
    <location>
        <begin position="200"/>
        <end position="219"/>
    </location>
</feature>
<keyword evidence="1" id="KW-0378">Hydrolase</keyword>
<name>A0A2H4VAC3_9EURY</name>
<dbReference type="Pfam" id="PF04203">
    <property type="entry name" value="Sortase"/>
    <property type="match status" value="1"/>
</dbReference>
<protein>
    <submittedName>
        <fullName evidence="3 5">Sortase</fullName>
    </submittedName>
</protein>
<dbReference type="GO" id="GO:0016787">
    <property type="term" value="F:hydrolase activity"/>
    <property type="evidence" value="ECO:0007669"/>
    <property type="project" value="UniProtKB-KW"/>
</dbReference>
<dbReference type="InterPro" id="IPR042003">
    <property type="entry name" value="Sortase_E"/>
</dbReference>
<dbReference type="EMBL" id="CP017766">
    <property type="protein sequence ID" value="AUB55023.1"/>
    <property type="molecule type" value="Genomic_DNA"/>
</dbReference>
<dbReference type="SUPFAM" id="SSF63817">
    <property type="entry name" value="Sortase"/>
    <property type="match status" value="1"/>
</dbReference>
<keyword evidence="2" id="KW-1133">Transmembrane helix</keyword>